<dbReference type="EMBL" id="JAJBZT010000002">
    <property type="protein sequence ID" value="MCB6182865.1"/>
    <property type="molecule type" value="Genomic_DNA"/>
</dbReference>
<sequence length="113" mass="11863">MRLSTFLLLSLPVAFLTACASVAVSDDAIKENTAMTLGVSKDSLTILNRQDSGIKTTYQAKTKSGKIYSCYVTGSVGIVGRVVSDAMCNTGSKLTEKATTGSCNELLKAAKKC</sequence>
<feature type="chain" id="PRO_5047331289" description="Lipoprotein" evidence="1">
    <location>
        <begin position="21"/>
        <end position="113"/>
    </location>
</feature>
<organism evidence="2 3">
    <name type="scientific">Leeia speluncae</name>
    <dbReference type="NCBI Taxonomy" id="2884804"/>
    <lineage>
        <taxon>Bacteria</taxon>
        <taxon>Pseudomonadati</taxon>
        <taxon>Pseudomonadota</taxon>
        <taxon>Betaproteobacteria</taxon>
        <taxon>Neisseriales</taxon>
        <taxon>Leeiaceae</taxon>
        <taxon>Leeia</taxon>
    </lineage>
</organism>
<comment type="caution">
    <text evidence="2">The sequence shown here is derived from an EMBL/GenBank/DDBJ whole genome shotgun (WGS) entry which is preliminary data.</text>
</comment>
<evidence type="ECO:0000313" key="3">
    <source>
        <dbReference type="Proteomes" id="UP001165395"/>
    </source>
</evidence>
<evidence type="ECO:0000313" key="2">
    <source>
        <dbReference type="EMBL" id="MCB6182865.1"/>
    </source>
</evidence>
<feature type="signal peptide" evidence="1">
    <location>
        <begin position="1"/>
        <end position="20"/>
    </location>
</feature>
<reference evidence="2" key="1">
    <citation type="submission" date="2021-10" db="EMBL/GenBank/DDBJ databases">
        <title>The complete genome sequence of Leeia sp. TBRC 13508.</title>
        <authorList>
            <person name="Charoenyingcharoen P."/>
            <person name="Yukphan P."/>
        </authorList>
    </citation>
    <scope>NUCLEOTIDE SEQUENCE</scope>
    <source>
        <strain evidence="2">TBRC 13508</strain>
    </source>
</reference>
<proteinExistence type="predicted"/>
<accession>A0ABS8D3U6</accession>
<dbReference type="PROSITE" id="PS51257">
    <property type="entry name" value="PROKAR_LIPOPROTEIN"/>
    <property type="match status" value="1"/>
</dbReference>
<evidence type="ECO:0000256" key="1">
    <source>
        <dbReference type="SAM" id="SignalP"/>
    </source>
</evidence>
<gene>
    <name evidence="2" type="ORF">LIN78_04785</name>
</gene>
<keyword evidence="3" id="KW-1185">Reference proteome</keyword>
<evidence type="ECO:0008006" key="4">
    <source>
        <dbReference type="Google" id="ProtNLM"/>
    </source>
</evidence>
<protein>
    <recommendedName>
        <fullName evidence="4">Lipoprotein</fullName>
    </recommendedName>
</protein>
<dbReference type="Proteomes" id="UP001165395">
    <property type="component" value="Unassembled WGS sequence"/>
</dbReference>
<dbReference type="RefSeq" id="WP_227179025.1">
    <property type="nucleotide sequence ID" value="NZ_JAJBZT010000002.1"/>
</dbReference>
<keyword evidence="1" id="KW-0732">Signal</keyword>
<name>A0ABS8D3U6_9NEIS</name>